<keyword evidence="4 7" id="KW-0010">Activator</keyword>
<dbReference type="AlphaFoldDB" id="A0A7R9VA92"/>
<evidence type="ECO:0000256" key="2">
    <source>
        <dbReference type="ARBA" id="ARBA00006378"/>
    </source>
</evidence>
<evidence type="ECO:0000256" key="5">
    <source>
        <dbReference type="ARBA" id="ARBA00023163"/>
    </source>
</evidence>
<evidence type="ECO:0000256" key="4">
    <source>
        <dbReference type="ARBA" id="ARBA00023159"/>
    </source>
</evidence>
<name>A0A7R9VA92_9CHLO</name>
<comment type="similarity">
    <text evidence="2 7">Belongs to the Mediator complex subunit 31 family.</text>
</comment>
<keyword evidence="3 7" id="KW-0805">Transcription regulation</keyword>
<gene>
    <name evidence="8" type="ORF">CEUR00632_LOCUS9471</name>
</gene>
<evidence type="ECO:0000256" key="7">
    <source>
        <dbReference type="RuleBase" id="RU364129"/>
    </source>
</evidence>
<reference evidence="8" key="1">
    <citation type="submission" date="2021-01" db="EMBL/GenBank/DDBJ databases">
        <authorList>
            <person name="Corre E."/>
            <person name="Pelletier E."/>
            <person name="Niang G."/>
            <person name="Scheremetjew M."/>
            <person name="Finn R."/>
            <person name="Kale V."/>
            <person name="Holt S."/>
            <person name="Cochrane G."/>
            <person name="Meng A."/>
            <person name="Brown T."/>
            <person name="Cohen L."/>
        </authorList>
    </citation>
    <scope>NUCLEOTIDE SEQUENCE</scope>
    <source>
        <strain evidence="8">CCMP219</strain>
    </source>
</reference>
<comment type="subunit">
    <text evidence="7">Component of the Mediator complex.</text>
</comment>
<comment type="subcellular location">
    <subcellularLocation>
        <location evidence="1 7">Nucleus</location>
    </subcellularLocation>
</comment>
<evidence type="ECO:0000256" key="3">
    <source>
        <dbReference type="ARBA" id="ARBA00023015"/>
    </source>
</evidence>
<evidence type="ECO:0000256" key="1">
    <source>
        <dbReference type="ARBA" id="ARBA00004123"/>
    </source>
</evidence>
<organism evidence="8">
    <name type="scientific">Chlamydomonas euryale</name>
    <dbReference type="NCBI Taxonomy" id="1486919"/>
    <lineage>
        <taxon>Eukaryota</taxon>
        <taxon>Viridiplantae</taxon>
        <taxon>Chlorophyta</taxon>
        <taxon>core chlorophytes</taxon>
        <taxon>Chlorophyceae</taxon>
        <taxon>CS clade</taxon>
        <taxon>Chlamydomonadales</taxon>
        <taxon>Chlamydomonadaceae</taxon>
        <taxon>Chlamydomonas</taxon>
    </lineage>
</organism>
<evidence type="ECO:0000256" key="6">
    <source>
        <dbReference type="ARBA" id="ARBA00023242"/>
    </source>
</evidence>
<dbReference type="Pfam" id="PF05669">
    <property type="entry name" value="Med31"/>
    <property type="match status" value="1"/>
</dbReference>
<keyword evidence="5 7" id="KW-0804">Transcription</keyword>
<sequence>MPKAVQRKLASAPPSIPAMASGMDVDPLRLAGAGPRQLMGASDQERGIIELEFVQCLANPHYLNWLAQNRYFDDPAFVKYLDYLQYWRQAEYAHLIRYPHCLFFLDLLQSAAFRKSVANNRVAEFIHAQQFHFWQHYALNRSKEAAQLS</sequence>
<proteinExistence type="inferred from homology"/>
<dbReference type="InterPro" id="IPR008831">
    <property type="entry name" value="Mediator_Med31"/>
</dbReference>
<accession>A0A7R9VA92</accession>
<dbReference type="Gene3D" id="1.10.10.1340">
    <property type="entry name" value="Mediator of RNA polymerase II, submodule Med31 (Soh1)"/>
    <property type="match status" value="1"/>
</dbReference>
<protein>
    <recommendedName>
        <fullName evidence="7">Mediator of RNA polymerase II transcription subunit 31</fullName>
    </recommendedName>
</protein>
<comment type="function">
    <text evidence="7">Component of the Mediator complex, a coactivator involved in the regulated transcription of nearly all RNA polymerase II-dependent genes. Mediator functions as a bridge to convey information from gene-specific regulatory proteins to the basal RNA polymerase II transcription machinery. Mediator is recruited to promoters by direct interactions with regulatory proteins and serves as a scaffold for the assembly of a functional preinitiation complex with RNA polymerase II and the general transcription factors.</text>
</comment>
<dbReference type="GO" id="GO:0016592">
    <property type="term" value="C:mediator complex"/>
    <property type="evidence" value="ECO:0007669"/>
    <property type="project" value="InterPro"/>
</dbReference>
<dbReference type="InterPro" id="IPR038089">
    <property type="entry name" value="Med31_sf"/>
</dbReference>
<keyword evidence="6 7" id="KW-0539">Nucleus</keyword>
<dbReference type="GO" id="GO:0003712">
    <property type="term" value="F:transcription coregulator activity"/>
    <property type="evidence" value="ECO:0007669"/>
    <property type="project" value="InterPro"/>
</dbReference>
<evidence type="ECO:0000313" key="8">
    <source>
        <dbReference type="EMBL" id="CAD8289432.1"/>
    </source>
</evidence>
<dbReference type="GO" id="GO:0006355">
    <property type="term" value="P:regulation of DNA-templated transcription"/>
    <property type="evidence" value="ECO:0007669"/>
    <property type="project" value="InterPro"/>
</dbReference>
<dbReference type="EMBL" id="HBEC01020250">
    <property type="protein sequence ID" value="CAD8289432.1"/>
    <property type="molecule type" value="Transcribed_RNA"/>
</dbReference>
<dbReference type="FunFam" id="1.10.10.1340:FF:000001">
    <property type="entry name" value="Mediator of RNA polymerase II transcription subunit 31"/>
    <property type="match status" value="1"/>
</dbReference>
<dbReference type="PANTHER" id="PTHR13186">
    <property type="entry name" value="MEDIATOR OF RNA POLYMERASE II TRANSCRIPTION SUBUNIT 31"/>
    <property type="match status" value="1"/>
</dbReference>